<protein>
    <submittedName>
        <fullName evidence="5">DeoR/GlpR transcriptional regulator</fullName>
    </submittedName>
</protein>
<dbReference type="EMBL" id="ABMABF030000003">
    <property type="protein sequence ID" value="EMJ5133494.1"/>
    <property type="molecule type" value="Genomic_DNA"/>
</dbReference>
<proteinExistence type="predicted"/>
<keyword evidence="3" id="KW-0804">Transcription</keyword>
<dbReference type="SUPFAM" id="SSF100950">
    <property type="entry name" value="NagB/RpiA/CoA transferase-like"/>
    <property type="match status" value="1"/>
</dbReference>
<evidence type="ECO:0000256" key="1">
    <source>
        <dbReference type="ARBA" id="ARBA00023015"/>
    </source>
</evidence>
<dbReference type="Pfam" id="PF08220">
    <property type="entry name" value="HTH_DeoR"/>
    <property type="match status" value="1"/>
</dbReference>
<comment type="caution">
    <text evidence="5">The sequence shown here is derived from an EMBL/GenBank/DDBJ whole genome shotgun (WGS) entry which is preliminary data.</text>
</comment>
<dbReference type="SUPFAM" id="SSF46785">
    <property type="entry name" value="Winged helix' DNA-binding domain"/>
    <property type="match status" value="1"/>
</dbReference>
<dbReference type="Gene3D" id="3.40.50.1360">
    <property type="match status" value="1"/>
</dbReference>
<dbReference type="SMART" id="SM01134">
    <property type="entry name" value="DeoRC"/>
    <property type="match status" value="1"/>
</dbReference>
<name>A0AAI9D9W0_PROST</name>
<dbReference type="AlphaFoldDB" id="A0AAI9D9W0"/>
<dbReference type="PROSITE" id="PS51000">
    <property type="entry name" value="HTH_DEOR_2"/>
    <property type="match status" value="1"/>
</dbReference>
<reference evidence="5" key="1">
    <citation type="submission" date="2024-02" db="EMBL/GenBank/DDBJ databases">
        <authorList>
            <consortium name="Clinical and Environmental Microbiology Branch: Whole genome sequencing antimicrobial resistance pathogens in the healthcare setting"/>
        </authorList>
    </citation>
    <scope>NUCLEOTIDE SEQUENCE</scope>
    <source>
        <strain evidence="5">2021GO-0154</strain>
    </source>
</reference>
<evidence type="ECO:0000313" key="5">
    <source>
        <dbReference type="EMBL" id="EMJ5133494.1"/>
    </source>
</evidence>
<dbReference type="PRINTS" id="PR00037">
    <property type="entry name" value="HTHLACR"/>
</dbReference>
<dbReference type="GO" id="GO:0003677">
    <property type="term" value="F:DNA binding"/>
    <property type="evidence" value="ECO:0007669"/>
    <property type="project" value="UniProtKB-KW"/>
</dbReference>
<dbReference type="PANTHER" id="PTHR30363:SF44">
    <property type="entry name" value="AGA OPERON TRANSCRIPTIONAL REPRESSOR-RELATED"/>
    <property type="match status" value="1"/>
</dbReference>
<gene>
    <name evidence="5" type="ORF">RG298_001178</name>
</gene>
<dbReference type="InterPro" id="IPR018356">
    <property type="entry name" value="Tscrpt_reg_HTH_DeoR_CS"/>
</dbReference>
<dbReference type="Gene3D" id="1.10.10.10">
    <property type="entry name" value="Winged helix-like DNA-binding domain superfamily/Winged helix DNA-binding domain"/>
    <property type="match status" value="1"/>
</dbReference>
<sequence length="258" mass="28497">MSEGRSSKVRHQTIIELLSTQGQVYVQDLAKQFDVAQETIRRDLSKLESQKLLKKIHGGAVNIQSKFERNFSERAQAAVDEKKAIAVKAASLIKPGDTLFIDFGTTTFEFSQRVKLIDNITVITNSPLLANTLQENPTIETILIGGQFNAALNACLGGIALKNITEFFADYAVIGAGAIHHLHGVMDQHVDEAAIAQKMMENSDKLIVLADSTKTNKHAINVVTGWENIDYLITTCKEFKLTDNKKRSKTKIIVAELT</sequence>
<dbReference type="InterPro" id="IPR036388">
    <property type="entry name" value="WH-like_DNA-bd_sf"/>
</dbReference>
<evidence type="ECO:0000256" key="3">
    <source>
        <dbReference type="ARBA" id="ARBA00023163"/>
    </source>
</evidence>
<dbReference type="PANTHER" id="PTHR30363">
    <property type="entry name" value="HTH-TYPE TRANSCRIPTIONAL REGULATOR SRLR-RELATED"/>
    <property type="match status" value="1"/>
</dbReference>
<dbReference type="GO" id="GO:0003700">
    <property type="term" value="F:DNA-binding transcription factor activity"/>
    <property type="evidence" value="ECO:0007669"/>
    <property type="project" value="InterPro"/>
</dbReference>
<evidence type="ECO:0000256" key="2">
    <source>
        <dbReference type="ARBA" id="ARBA00023125"/>
    </source>
</evidence>
<dbReference type="SMART" id="SM00420">
    <property type="entry name" value="HTH_DEOR"/>
    <property type="match status" value="1"/>
</dbReference>
<dbReference type="InterPro" id="IPR037171">
    <property type="entry name" value="NagB/RpiA_transferase-like"/>
</dbReference>
<dbReference type="Pfam" id="PF00455">
    <property type="entry name" value="DeoRC"/>
    <property type="match status" value="1"/>
</dbReference>
<dbReference type="PROSITE" id="PS00894">
    <property type="entry name" value="HTH_DEOR_1"/>
    <property type="match status" value="1"/>
</dbReference>
<dbReference type="InterPro" id="IPR001034">
    <property type="entry name" value="DeoR_HTH"/>
</dbReference>
<dbReference type="InterPro" id="IPR050313">
    <property type="entry name" value="Carb_Metab_HTH_regulators"/>
</dbReference>
<keyword evidence="1" id="KW-0805">Transcription regulation</keyword>
<dbReference type="InterPro" id="IPR014036">
    <property type="entry name" value="DeoR-like_C"/>
</dbReference>
<keyword evidence="2" id="KW-0238">DNA-binding</keyword>
<organism evidence="5">
    <name type="scientific">Providencia stuartii</name>
    <dbReference type="NCBI Taxonomy" id="588"/>
    <lineage>
        <taxon>Bacteria</taxon>
        <taxon>Pseudomonadati</taxon>
        <taxon>Pseudomonadota</taxon>
        <taxon>Gammaproteobacteria</taxon>
        <taxon>Enterobacterales</taxon>
        <taxon>Morganellaceae</taxon>
        <taxon>Providencia</taxon>
    </lineage>
</organism>
<feature type="domain" description="HTH deoR-type" evidence="4">
    <location>
        <begin position="7"/>
        <end position="62"/>
    </location>
</feature>
<dbReference type="InterPro" id="IPR036390">
    <property type="entry name" value="WH_DNA-bd_sf"/>
</dbReference>
<evidence type="ECO:0000259" key="4">
    <source>
        <dbReference type="PROSITE" id="PS51000"/>
    </source>
</evidence>
<accession>A0AAI9D9W0</accession>